<organism evidence="3 4">
    <name type="scientific">Methylobacterium symbioticum</name>
    <dbReference type="NCBI Taxonomy" id="2584084"/>
    <lineage>
        <taxon>Bacteria</taxon>
        <taxon>Pseudomonadati</taxon>
        <taxon>Pseudomonadota</taxon>
        <taxon>Alphaproteobacteria</taxon>
        <taxon>Hyphomicrobiales</taxon>
        <taxon>Methylobacteriaceae</taxon>
        <taxon>Methylobacterium</taxon>
    </lineage>
</organism>
<evidence type="ECO:0000313" key="3">
    <source>
        <dbReference type="EMBL" id="VUD72265.1"/>
    </source>
</evidence>
<keyword evidence="4" id="KW-1185">Reference proteome</keyword>
<protein>
    <submittedName>
        <fullName evidence="3">Uncharacterized protein</fullName>
    </submittedName>
</protein>
<evidence type="ECO:0000313" key="4">
    <source>
        <dbReference type="Proteomes" id="UP000410984"/>
    </source>
</evidence>
<gene>
    <name evidence="3" type="ORF">MET9862_02860</name>
</gene>
<evidence type="ECO:0000256" key="2">
    <source>
        <dbReference type="SAM" id="SignalP"/>
    </source>
</evidence>
<keyword evidence="2" id="KW-0732">Signal</keyword>
<proteinExistence type="predicted"/>
<name>A0A509EFN4_9HYPH</name>
<feature type="region of interest" description="Disordered" evidence="1">
    <location>
        <begin position="60"/>
        <end position="82"/>
    </location>
</feature>
<dbReference type="Proteomes" id="UP000410984">
    <property type="component" value="Unassembled WGS sequence"/>
</dbReference>
<dbReference type="EMBL" id="CABFPH010000037">
    <property type="protein sequence ID" value="VUD72265.1"/>
    <property type="molecule type" value="Genomic_DNA"/>
</dbReference>
<feature type="signal peptide" evidence="2">
    <location>
        <begin position="1"/>
        <end position="24"/>
    </location>
</feature>
<feature type="compositionally biased region" description="Polar residues" evidence="1">
    <location>
        <begin position="65"/>
        <end position="82"/>
    </location>
</feature>
<dbReference type="RefSeq" id="WP_142583596.1">
    <property type="nucleotide sequence ID" value="NZ_CABFPH010000037.1"/>
</dbReference>
<accession>A0A509EFN4</accession>
<feature type="chain" id="PRO_5021303124" evidence="2">
    <location>
        <begin position="25"/>
        <end position="82"/>
    </location>
</feature>
<dbReference type="AlphaFoldDB" id="A0A509EFN4"/>
<reference evidence="3 4" key="1">
    <citation type="submission" date="2019-06" db="EMBL/GenBank/DDBJ databases">
        <authorList>
            <person name="Rodrigo-Torres L."/>
            <person name="Arahal R. D."/>
            <person name="Lucena T."/>
        </authorList>
    </citation>
    <scope>NUCLEOTIDE SEQUENCE [LARGE SCALE GENOMIC DNA]</scope>
    <source>
        <strain evidence="3 4">SB0023/3</strain>
    </source>
</reference>
<sequence>MPHLPLRAAALAVVLTLPAAPVLAQGHAPSTGLSAAAASLGYTAAPATLNVSLPELSVRADAADPSTTGSVRSHPGSGQTKH</sequence>
<evidence type="ECO:0000256" key="1">
    <source>
        <dbReference type="SAM" id="MobiDB-lite"/>
    </source>
</evidence>